<gene>
    <name evidence="1" type="ORF">KSZ_49490</name>
</gene>
<accession>A0ABQ3VNJ2</accession>
<reference evidence="1 2" key="1">
    <citation type="journal article" date="2021" name="Int. J. Syst. Evol. Microbiol.">
        <title>Reticulibacter mediterranei gen. nov., sp. nov., within the new family Reticulibacteraceae fam. nov., and Ktedonospora formicarum gen. nov., sp. nov., Ktedonobacter robiniae sp. nov., Dictyobacter formicarum sp. nov. and Dictyobacter arantiisoli sp. nov., belonging to the class Ktedonobacteria.</title>
        <authorList>
            <person name="Yabe S."/>
            <person name="Zheng Y."/>
            <person name="Wang C.M."/>
            <person name="Sakai Y."/>
            <person name="Abe K."/>
            <person name="Yokota A."/>
            <person name="Donadio S."/>
            <person name="Cavaletti L."/>
            <person name="Monciardini P."/>
        </authorList>
    </citation>
    <scope>NUCLEOTIDE SEQUENCE [LARGE SCALE GENOMIC DNA]</scope>
    <source>
        <strain evidence="1 2">SOSP1-9</strain>
    </source>
</reference>
<keyword evidence="2" id="KW-1185">Reference proteome</keyword>
<protein>
    <submittedName>
        <fullName evidence="1">Uncharacterized protein</fullName>
    </submittedName>
</protein>
<dbReference type="Proteomes" id="UP000635565">
    <property type="component" value="Unassembled WGS sequence"/>
</dbReference>
<proteinExistence type="predicted"/>
<organism evidence="1 2">
    <name type="scientific">Dictyobacter formicarum</name>
    <dbReference type="NCBI Taxonomy" id="2778368"/>
    <lineage>
        <taxon>Bacteria</taxon>
        <taxon>Bacillati</taxon>
        <taxon>Chloroflexota</taxon>
        <taxon>Ktedonobacteria</taxon>
        <taxon>Ktedonobacterales</taxon>
        <taxon>Dictyobacteraceae</taxon>
        <taxon>Dictyobacter</taxon>
    </lineage>
</organism>
<evidence type="ECO:0000313" key="1">
    <source>
        <dbReference type="EMBL" id="GHO86943.1"/>
    </source>
</evidence>
<comment type="caution">
    <text evidence="1">The sequence shown here is derived from an EMBL/GenBank/DDBJ whole genome shotgun (WGS) entry which is preliminary data.</text>
</comment>
<name>A0ABQ3VNJ2_9CHLR</name>
<dbReference type="EMBL" id="BNJJ01000015">
    <property type="protein sequence ID" value="GHO86943.1"/>
    <property type="molecule type" value="Genomic_DNA"/>
</dbReference>
<evidence type="ECO:0000313" key="2">
    <source>
        <dbReference type="Proteomes" id="UP000635565"/>
    </source>
</evidence>
<sequence>MDGSYLLEVGLPRQIFWEVLVTLSGPDVRGGKIAGSQGKSGLFQQDFSPNLRQEAKPTCLKCYESLQGRHRESGMFAVATLPPDEVSIKST</sequence>